<gene>
    <name evidence="2" type="ORF">KC19_4G038200</name>
</gene>
<organism evidence="2 3">
    <name type="scientific">Ceratodon purpureus</name>
    <name type="common">Fire moss</name>
    <name type="synonym">Dicranum purpureum</name>
    <dbReference type="NCBI Taxonomy" id="3225"/>
    <lineage>
        <taxon>Eukaryota</taxon>
        <taxon>Viridiplantae</taxon>
        <taxon>Streptophyta</taxon>
        <taxon>Embryophyta</taxon>
        <taxon>Bryophyta</taxon>
        <taxon>Bryophytina</taxon>
        <taxon>Bryopsida</taxon>
        <taxon>Dicranidae</taxon>
        <taxon>Pseudoditrichales</taxon>
        <taxon>Ditrichaceae</taxon>
        <taxon>Ceratodon</taxon>
    </lineage>
</organism>
<evidence type="ECO:0000313" key="3">
    <source>
        <dbReference type="Proteomes" id="UP000822688"/>
    </source>
</evidence>
<dbReference type="AlphaFoldDB" id="A0A8T0I697"/>
<protein>
    <submittedName>
        <fullName evidence="2">Uncharacterized protein</fullName>
    </submittedName>
</protein>
<feature type="region of interest" description="Disordered" evidence="1">
    <location>
        <begin position="76"/>
        <end position="109"/>
    </location>
</feature>
<sequence>MITHAHEIPLPGLICPISILRKLHRNMPQHTPSSYPRPHSVDSEALRRRNSTTHIKSLPMPGAWFKELKLLSVAPATTSSGKRPPGDNTCTTTLHSPKSEGILTSMREQ</sequence>
<comment type="caution">
    <text evidence="2">The sequence shown here is derived from an EMBL/GenBank/DDBJ whole genome shotgun (WGS) entry which is preliminary data.</text>
</comment>
<dbReference type="EMBL" id="CM026424">
    <property type="protein sequence ID" value="KAG0578637.1"/>
    <property type="molecule type" value="Genomic_DNA"/>
</dbReference>
<evidence type="ECO:0000256" key="1">
    <source>
        <dbReference type="SAM" id="MobiDB-lite"/>
    </source>
</evidence>
<reference evidence="2" key="1">
    <citation type="submission" date="2020-06" db="EMBL/GenBank/DDBJ databases">
        <title>WGS assembly of Ceratodon purpureus strain R40.</title>
        <authorList>
            <person name="Carey S.B."/>
            <person name="Jenkins J."/>
            <person name="Shu S."/>
            <person name="Lovell J.T."/>
            <person name="Sreedasyam A."/>
            <person name="Maumus F."/>
            <person name="Tiley G.P."/>
            <person name="Fernandez-Pozo N."/>
            <person name="Barry K."/>
            <person name="Chen C."/>
            <person name="Wang M."/>
            <person name="Lipzen A."/>
            <person name="Daum C."/>
            <person name="Saski C.A."/>
            <person name="Payton A.C."/>
            <person name="Mcbreen J.C."/>
            <person name="Conrad R.E."/>
            <person name="Kollar L.M."/>
            <person name="Olsson S."/>
            <person name="Huttunen S."/>
            <person name="Landis J.B."/>
            <person name="Wickett N.J."/>
            <person name="Johnson M.G."/>
            <person name="Rensing S.A."/>
            <person name="Grimwood J."/>
            <person name="Schmutz J."/>
            <person name="Mcdaniel S.F."/>
        </authorList>
    </citation>
    <scope>NUCLEOTIDE SEQUENCE</scope>
    <source>
        <strain evidence="2">R40</strain>
    </source>
</reference>
<evidence type="ECO:0000313" key="2">
    <source>
        <dbReference type="EMBL" id="KAG0578637.1"/>
    </source>
</evidence>
<name>A0A8T0I697_CERPU</name>
<accession>A0A8T0I697</accession>
<proteinExistence type="predicted"/>
<dbReference type="Proteomes" id="UP000822688">
    <property type="component" value="Chromosome 4"/>
</dbReference>
<keyword evidence="3" id="KW-1185">Reference proteome</keyword>